<dbReference type="InterPro" id="IPR029759">
    <property type="entry name" value="GPX_AS"/>
</dbReference>
<dbReference type="FunFam" id="3.40.30.10:FF:000010">
    <property type="entry name" value="Glutathione peroxidase"/>
    <property type="match status" value="1"/>
</dbReference>
<dbReference type="SUPFAM" id="SSF52833">
    <property type="entry name" value="Thioredoxin-like"/>
    <property type="match status" value="1"/>
</dbReference>
<evidence type="ECO:0000256" key="5">
    <source>
        <dbReference type="RuleBase" id="RU000499"/>
    </source>
</evidence>
<keyword evidence="3 5" id="KW-0560">Oxidoreductase</keyword>
<gene>
    <name evidence="7" type="ORF">SAMN05421543_12635</name>
</gene>
<dbReference type="InterPro" id="IPR036249">
    <property type="entry name" value="Thioredoxin-like_sf"/>
</dbReference>
<dbReference type="Proteomes" id="UP000183508">
    <property type="component" value="Unassembled WGS sequence"/>
</dbReference>
<dbReference type="GO" id="GO:0034599">
    <property type="term" value="P:cellular response to oxidative stress"/>
    <property type="evidence" value="ECO:0007669"/>
    <property type="project" value="TreeGrafter"/>
</dbReference>
<dbReference type="PANTHER" id="PTHR11592">
    <property type="entry name" value="GLUTATHIONE PEROXIDASE"/>
    <property type="match status" value="1"/>
</dbReference>
<evidence type="ECO:0000256" key="3">
    <source>
        <dbReference type="ARBA" id="ARBA00023002"/>
    </source>
</evidence>
<dbReference type="GO" id="GO:0004601">
    <property type="term" value="F:peroxidase activity"/>
    <property type="evidence" value="ECO:0007669"/>
    <property type="project" value="UniProtKB-KW"/>
</dbReference>
<dbReference type="EMBL" id="FPBV01000026">
    <property type="protein sequence ID" value="SFV05383.1"/>
    <property type="molecule type" value="Genomic_DNA"/>
</dbReference>
<dbReference type="PROSITE" id="PS51352">
    <property type="entry name" value="THIOREDOXIN_2"/>
    <property type="match status" value="1"/>
</dbReference>
<evidence type="ECO:0000256" key="2">
    <source>
        <dbReference type="ARBA" id="ARBA00022559"/>
    </source>
</evidence>
<dbReference type="InterPro" id="IPR000889">
    <property type="entry name" value="Glutathione_peroxidase"/>
</dbReference>
<evidence type="ECO:0000256" key="4">
    <source>
        <dbReference type="PIRSR" id="PIRSR000303-1"/>
    </source>
</evidence>
<dbReference type="STRING" id="392015.SAMN05421543_12635"/>
<evidence type="ECO:0000313" key="8">
    <source>
        <dbReference type="Proteomes" id="UP000183508"/>
    </source>
</evidence>
<reference evidence="8" key="1">
    <citation type="submission" date="2016-10" db="EMBL/GenBank/DDBJ databases">
        <authorList>
            <person name="Varghese N."/>
        </authorList>
    </citation>
    <scope>NUCLEOTIDE SEQUENCE [LARGE SCALE GENOMIC DNA]</scope>
    <source>
        <strain evidence="8">DSM 17980</strain>
    </source>
</reference>
<dbReference type="InterPro" id="IPR013766">
    <property type="entry name" value="Thioredoxin_domain"/>
</dbReference>
<name>A0A1I7L6N1_9BACL</name>
<dbReference type="CDD" id="cd00340">
    <property type="entry name" value="GSH_Peroxidase"/>
    <property type="match status" value="1"/>
</dbReference>
<evidence type="ECO:0000259" key="6">
    <source>
        <dbReference type="PROSITE" id="PS51352"/>
    </source>
</evidence>
<dbReference type="Pfam" id="PF00255">
    <property type="entry name" value="GSHPx"/>
    <property type="match status" value="1"/>
</dbReference>
<comment type="similarity">
    <text evidence="1 5">Belongs to the glutathione peroxidase family.</text>
</comment>
<dbReference type="OrthoDB" id="9789406at2"/>
<dbReference type="RefSeq" id="WP_074955983.1">
    <property type="nucleotide sequence ID" value="NZ_FPBV01000026.1"/>
</dbReference>
<dbReference type="PROSITE" id="PS51355">
    <property type="entry name" value="GLUTATHIONE_PEROXID_3"/>
    <property type="match status" value="1"/>
</dbReference>
<feature type="active site" evidence="4">
    <location>
        <position position="35"/>
    </location>
</feature>
<accession>A0A1I7L6N1</accession>
<dbReference type="PANTHER" id="PTHR11592:SF78">
    <property type="entry name" value="GLUTATHIONE PEROXIDASE"/>
    <property type="match status" value="1"/>
</dbReference>
<keyword evidence="8" id="KW-1185">Reference proteome</keyword>
<dbReference type="PIRSF" id="PIRSF000303">
    <property type="entry name" value="Glutathion_perox"/>
    <property type="match status" value="1"/>
</dbReference>
<dbReference type="InterPro" id="IPR029760">
    <property type="entry name" value="GPX_CS"/>
</dbReference>
<feature type="domain" description="Thioredoxin" evidence="6">
    <location>
        <begin position="1"/>
        <end position="161"/>
    </location>
</feature>
<proteinExistence type="inferred from homology"/>
<evidence type="ECO:0000256" key="1">
    <source>
        <dbReference type="ARBA" id="ARBA00006926"/>
    </source>
</evidence>
<organism evidence="7 8">
    <name type="scientific">Alicyclobacillus macrosporangiidus</name>
    <dbReference type="NCBI Taxonomy" id="392015"/>
    <lineage>
        <taxon>Bacteria</taxon>
        <taxon>Bacillati</taxon>
        <taxon>Bacillota</taxon>
        <taxon>Bacilli</taxon>
        <taxon>Bacillales</taxon>
        <taxon>Alicyclobacillaceae</taxon>
        <taxon>Alicyclobacillus</taxon>
    </lineage>
</organism>
<sequence length="161" mass="18072">MSVYDFTVETADGQLKPLSDYRGKVLLIVNTASRCGFTPQYAGLQKLYEAHHEKGFEVLAFPCNQFGGQEPGTNEEIQTFCKVNYQVTFPVFAKIEVNGEHAHPLYKYLKSQEKGVLGTEAIKWNFTKFLVDRQGNVIKRFAPNVPPEACEPDIVAALNQP</sequence>
<keyword evidence="2 5" id="KW-0575">Peroxidase</keyword>
<dbReference type="PROSITE" id="PS00763">
    <property type="entry name" value="GLUTATHIONE_PEROXID_2"/>
    <property type="match status" value="1"/>
</dbReference>
<dbReference type="PRINTS" id="PR01011">
    <property type="entry name" value="GLUTPROXDASE"/>
</dbReference>
<dbReference type="AlphaFoldDB" id="A0A1I7L6N1"/>
<dbReference type="Gene3D" id="3.40.30.10">
    <property type="entry name" value="Glutaredoxin"/>
    <property type="match status" value="1"/>
</dbReference>
<dbReference type="PROSITE" id="PS00460">
    <property type="entry name" value="GLUTATHIONE_PEROXID_1"/>
    <property type="match status" value="1"/>
</dbReference>
<evidence type="ECO:0000313" key="7">
    <source>
        <dbReference type="EMBL" id="SFV05383.1"/>
    </source>
</evidence>
<protein>
    <recommendedName>
        <fullName evidence="5">Glutathione peroxidase</fullName>
    </recommendedName>
</protein>